<feature type="transmembrane region" description="Helical" evidence="6">
    <location>
        <begin position="289"/>
        <end position="310"/>
    </location>
</feature>
<dbReference type="InterPro" id="IPR018491">
    <property type="entry name" value="SLC12_C"/>
</dbReference>
<feature type="domain" description="SLC12A transporter C-terminal" evidence="8">
    <location>
        <begin position="760"/>
        <end position="1209"/>
    </location>
</feature>
<feature type="transmembrane region" description="Helical" evidence="6">
    <location>
        <begin position="676"/>
        <end position="709"/>
    </location>
</feature>
<evidence type="ECO:0000313" key="9">
    <source>
        <dbReference type="EMBL" id="PAV63085.1"/>
    </source>
</evidence>
<feature type="transmembrane region" description="Helical" evidence="6">
    <location>
        <begin position="486"/>
        <end position="508"/>
    </location>
</feature>
<feature type="transmembrane region" description="Helical" evidence="6">
    <location>
        <begin position="379"/>
        <end position="398"/>
    </location>
</feature>
<feature type="compositionally biased region" description="Basic and acidic residues" evidence="5">
    <location>
        <begin position="1"/>
        <end position="12"/>
    </location>
</feature>
<dbReference type="NCBIfam" id="TIGR00930">
    <property type="entry name" value="2a30"/>
    <property type="match status" value="1"/>
</dbReference>
<keyword evidence="2 6" id="KW-0812">Transmembrane</keyword>
<feature type="compositionally biased region" description="Basic and acidic residues" evidence="5">
    <location>
        <begin position="51"/>
        <end position="71"/>
    </location>
</feature>
<reference evidence="9 10" key="1">
    <citation type="journal article" date="2017" name="Curr. Biol.">
        <title>Genome architecture and evolution of a unichromosomal asexual nematode.</title>
        <authorList>
            <person name="Fradin H."/>
            <person name="Zegar C."/>
            <person name="Gutwein M."/>
            <person name="Lucas J."/>
            <person name="Kovtun M."/>
            <person name="Corcoran D."/>
            <person name="Baugh L.R."/>
            <person name="Kiontke K."/>
            <person name="Gunsalus K."/>
            <person name="Fitch D.H."/>
            <person name="Piano F."/>
        </authorList>
    </citation>
    <scope>NUCLEOTIDE SEQUENCE [LARGE SCALE GENOMIC DNA]</scope>
    <source>
        <strain evidence="9">PF1309</strain>
    </source>
</reference>
<dbReference type="InterPro" id="IPR004841">
    <property type="entry name" value="AA-permease/SLC12A_dom"/>
</dbReference>
<evidence type="ECO:0000256" key="3">
    <source>
        <dbReference type="ARBA" id="ARBA00022989"/>
    </source>
</evidence>
<dbReference type="OrthoDB" id="2020542at2759"/>
<evidence type="ECO:0000259" key="8">
    <source>
        <dbReference type="Pfam" id="PF03522"/>
    </source>
</evidence>
<comment type="caution">
    <text evidence="9">The sequence shown here is derived from an EMBL/GenBank/DDBJ whole genome shotgun (WGS) entry which is preliminary data.</text>
</comment>
<feature type="compositionally biased region" description="Basic and acidic residues" evidence="5">
    <location>
        <begin position="104"/>
        <end position="117"/>
    </location>
</feature>
<sequence length="1209" mass="133777">MDGKMSSDHTELECLLPTTSQDKMNGVGTGDAEQQPGGMKRVLSNRFQVIKSEEDPHLSGSENEDHLKKGTSEPPPMQQKAGTNVRKLSSTGRFVVSSEGSSSENRRPSTENSHEEESPTSTSPDTPAAKQKGVHFSVGEREVEDDKGRQQSLEHNTFNMKSWRNMKTIEHPPIIDFYRNSLDVEGISTRPSMSALIHGGETIQEEQMNDLKKDHDLMLDMAGSGEIKKKSSSPESGRQSPPGSNPAQRTKFGWIQGVFVRCVLNIFGVILYLRISWVTGQAGIGLGSLVVLLASTVTTITALSTCAICTNGDVKGGGVYFLISRSLGPEFGGSIGLIFSVANSVAAAMYIVGFAETARDVMKGYGWAIIDNGPNDVRIIGFVICIILAAIVFVGTSFESKMQMGLLVILLSSIANYMIGCVFSPSAEGRRRGATGISLDTMMSNLMPDFRDGEGFFSVFAVYFPAATGIMAGANISGDLADPQRAIPLGTLIAIFATTIVYLLTVFITGCTFVRDADGTGFPVFNSTGFVPPECAMNSTCEYGLMNNFQIIEDLSLWGPLILAGISAASLSSALASLVSAPKVFQAVCKDKLFPRIDYFAKGYGKAEEPRRGYILASIIAFTMVGIGDLNAIAPIISNFFLASYTLINYACFDQSFSDSPGFRPSFKYYSMWISLLGSVLCIFVMFIISWSTALITFLCFGALFLYILHRKPDVNWGSSTQAHSYKSALAGMVKLANTEEHVKNYRPQFLILSGNPATRPSLLDFAYNITKGHSLMICGYVVPFTPSDRIMSWMKKFERQVDDYPRNRKLKCFYTSVANTNFHEGAQSLLQLSGLGKLRPNIVLMGYKSNCFVGIPTEERLRDLNDYFGIIVDAFDYNLAVCVLRNPNGLDFGEAMRSLNLHTEEMRLNDEPNKPKLDSKPISHLNEKNKGYYYAQAKDAEEELKNEEKQEDNSSTSLAENFDVVGTEEEDEDMENEEKDVEAANEVQREQNRHTFSLRRRNSRRPTMEQKALLSSIQRFQRKIKKARIDVWWLYDDGGLTLLIPHLMTIPKSYLEGATLRVFTISTSSRTMEQETRGMAALLSKFRIDFADVNVVPDIGRRPEKSTMDEWEKLISPYVCEDGECPPGMTTMSEIGAQKEKTYRQLRTGELLAKNSSTADLIVITLPVPRKGLVSAALYMSWLEVMTRNLPPVLLVRGNQQSVLTFYS</sequence>
<dbReference type="Proteomes" id="UP000218231">
    <property type="component" value="Unassembled WGS sequence"/>
</dbReference>
<feature type="compositionally biased region" description="Polar residues" evidence="5">
    <location>
        <begin position="233"/>
        <end position="248"/>
    </location>
</feature>
<dbReference type="GO" id="GO:0008511">
    <property type="term" value="F:sodium:potassium:chloride symporter activity"/>
    <property type="evidence" value="ECO:0007669"/>
    <property type="project" value="TreeGrafter"/>
</dbReference>
<feature type="compositionally biased region" description="Polar residues" evidence="5">
    <location>
        <begin position="80"/>
        <end position="103"/>
    </location>
</feature>
<dbReference type="GO" id="GO:0055064">
    <property type="term" value="P:chloride ion homeostasis"/>
    <property type="evidence" value="ECO:0007669"/>
    <property type="project" value="TreeGrafter"/>
</dbReference>
<feature type="region of interest" description="Disordered" evidence="5">
    <location>
        <begin position="941"/>
        <end position="976"/>
    </location>
</feature>
<dbReference type="GO" id="GO:0055075">
    <property type="term" value="P:potassium ion homeostasis"/>
    <property type="evidence" value="ECO:0007669"/>
    <property type="project" value="TreeGrafter"/>
</dbReference>
<feature type="domain" description="Amino acid permease/ SLC12A" evidence="7">
    <location>
        <begin position="257"/>
        <end position="751"/>
    </location>
</feature>
<gene>
    <name evidence="9" type="ORF">WR25_17328</name>
</gene>
<dbReference type="GO" id="GO:1990573">
    <property type="term" value="P:potassium ion import across plasma membrane"/>
    <property type="evidence" value="ECO:0007669"/>
    <property type="project" value="TreeGrafter"/>
</dbReference>
<feature type="region of interest" description="Disordered" evidence="5">
    <location>
        <begin position="226"/>
        <end position="248"/>
    </location>
</feature>
<evidence type="ECO:0000259" key="7">
    <source>
        <dbReference type="Pfam" id="PF00324"/>
    </source>
</evidence>
<dbReference type="FunFam" id="1.20.1740.10:FF:000022">
    <property type="entry name" value="Bumetanide-sensitive na-k-cl cotransport protein"/>
    <property type="match status" value="1"/>
</dbReference>
<feature type="region of interest" description="Disordered" evidence="5">
    <location>
        <begin position="1"/>
        <end position="133"/>
    </location>
</feature>
<dbReference type="STRING" id="2018661.A0A2A2JMY2"/>
<feature type="region of interest" description="Disordered" evidence="5">
    <location>
        <begin position="906"/>
        <end position="925"/>
    </location>
</feature>
<feature type="transmembrane region" description="Helical" evidence="6">
    <location>
        <begin position="258"/>
        <end position="277"/>
    </location>
</feature>
<dbReference type="Pfam" id="PF03522">
    <property type="entry name" value="SLC12"/>
    <property type="match status" value="1"/>
</dbReference>
<dbReference type="InterPro" id="IPR004842">
    <property type="entry name" value="SLC12A_fam"/>
</dbReference>
<name>A0A2A2JMY2_9BILA</name>
<dbReference type="GO" id="GO:0055078">
    <property type="term" value="P:sodium ion homeostasis"/>
    <property type="evidence" value="ECO:0007669"/>
    <property type="project" value="TreeGrafter"/>
</dbReference>
<feature type="compositionally biased region" description="Acidic residues" evidence="5">
    <location>
        <begin position="967"/>
        <end position="976"/>
    </location>
</feature>
<accession>A0A2A2JMY2</accession>
<evidence type="ECO:0000256" key="4">
    <source>
        <dbReference type="ARBA" id="ARBA00023136"/>
    </source>
</evidence>
<proteinExistence type="predicted"/>
<feature type="transmembrane region" description="Helical" evidence="6">
    <location>
        <begin position="455"/>
        <end position="474"/>
    </location>
</feature>
<feature type="transmembrane region" description="Helical" evidence="6">
    <location>
        <begin position="555"/>
        <end position="576"/>
    </location>
</feature>
<keyword evidence="4 6" id="KW-0472">Membrane</keyword>
<dbReference type="AlphaFoldDB" id="A0A2A2JMY2"/>
<evidence type="ECO:0000256" key="2">
    <source>
        <dbReference type="ARBA" id="ARBA00022692"/>
    </source>
</evidence>
<dbReference type="PANTHER" id="PTHR11827">
    <property type="entry name" value="SOLUTE CARRIER FAMILY 12, CATION COTRANSPORTERS"/>
    <property type="match status" value="1"/>
</dbReference>
<evidence type="ECO:0008006" key="11">
    <source>
        <dbReference type="Google" id="ProtNLM"/>
    </source>
</evidence>
<comment type="subcellular location">
    <subcellularLocation>
        <location evidence="1">Membrane</location>
        <topology evidence="1">Multi-pass membrane protein</topology>
    </subcellularLocation>
</comment>
<organism evidence="9 10">
    <name type="scientific">Diploscapter pachys</name>
    <dbReference type="NCBI Taxonomy" id="2018661"/>
    <lineage>
        <taxon>Eukaryota</taxon>
        <taxon>Metazoa</taxon>
        <taxon>Ecdysozoa</taxon>
        <taxon>Nematoda</taxon>
        <taxon>Chromadorea</taxon>
        <taxon>Rhabditida</taxon>
        <taxon>Rhabditina</taxon>
        <taxon>Rhabditomorpha</taxon>
        <taxon>Rhabditoidea</taxon>
        <taxon>Rhabditidae</taxon>
        <taxon>Diploscapter</taxon>
    </lineage>
</organism>
<dbReference type="Gene3D" id="1.20.1740.10">
    <property type="entry name" value="Amino acid/polyamine transporter I"/>
    <property type="match status" value="1"/>
</dbReference>
<protein>
    <recommendedName>
        <fullName evidence="11">SLC12A transporter C-terminal domain-containing protein</fullName>
    </recommendedName>
</protein>
<dbReference type="GO" id="GO:0016020">
    <property type="term" value="C:membrane"/>
    <property type="evidence" value="ECO:0007669"/>
    <property type="project" value="UniProtKB-SubCell"/>
</dbReference>
<feature type="transmembrane region" description="Helical" evidence="6">
    <location>
        <begin position="331"/>
        <end position="352"/>
    </location>
</feature>
<evidence type="ECO:0000256" key="6">
    <source>
        <dbReference type="SAM" id="Phobius"/>
    </source>
</evidence>
<dbReference type="EMBL" id="LIAE01010330">
    <property type="protein sequence ID" value="PAV63085.1"/>
    <property type="molecule type" value="Genomic_DNA"/>
</dbReference>
<keyword evidence="3 6" id="KW-1133">Transmembrane helix</keyword>
<dbReference type="PANTHER" id="PTHR11827:SF103">
    <property type="entry name" value="SODIUM CHLORIDE COTRANSPORTER 69, ISOFORM E"/>
    <property type="match status" value="1"/>
</dbReference>
<dbReference type="GO" id="GO:0006884">
    <property type="term" value="P:cell volume homeostasis"/>
    <property type="evidence" value="ECO:0007669"/>
    <property type="project" value="TreeGrafter"/>
</dbReference>
<evidence type="ECO:0000313" key="10">
    <source>
        <dbReference type="Proteomes" id="UP000218231"/>
    </source>
</evidence>
<evidence type="ECO:0000256" key="5">
    <source>
        <dbReference type="SAM" id="MobiDB-lite"/>
    </source>
</evidence>
<keyword evidence="10" id="KW-1185">Reference proteome</keyword>
<dbReference type="Pfam" id="PF00324">
    <property type="entry name" value="AA_permease"/>
    <property type="match status" value="1"/>
</dbReference>
<feature type="transmembrane region" description="Helical" evidence="6">
    <location>
        <begin position="405"/>
        <end position="425"/>
    </location>
</feature>
<evidence type="ECO:0000256" key="1">
    <source>
        <dbReference type="ARBA" id="ARBA00004141"/>
    </source>
</evidence>